<reference evidence="2" key="2">
    <citation type="submission" date="2020-11" db="EMBL/GenBank/DDBJ databases">
        <authorList>
            <person name="McCartney M.A."/>
            <person name="Auch B."/>
            <person name="Kono T."/>
            <person name="Mallez S."/>
            <person name="Becker A."/>
            <person name="Gohl D.M."/>
            <person name="Silverstein K.A.T."/>
            <person name="Koren S."/>
            <person name="Bechman K.B."/>
            <person name="Herman A."/>
            <person name="Abrahante J.E."/>
            <person name="Garbe J."/>
        </authorList>
    </citation>
    <scope>NUCLEOTIDE SEQUENCE</scope>
    <source>
        <strain evidence="2">Duluth1</strain>
        <tissue evidence="2">Whole animal</tissue>
    </source>
</reference>
<dbReference type="AlphaFoldDB" id="A0A9D4IWE1"/>
<feature type="compositionally biased region" description="Polar residues" evidence="1">
    <location>
        <begin position="607"/>
        <end position="616"/>
    </location>
</feature>
<name>A0A9D4IWE1_DREPO</name>
<evidence type="ECO:0000313" key="2">
    <source>
        <dbReference type="EMBL" id="KAH3787132.1"/>
    </source>
</evidence>
<dbReference type="GO" id="GO:0005737">
    <property type="term" value="C:cytoplasm"/>
    <property type="evidence" value="ECO:0007669"/>
    <property type="project" value="TreeGrafter"/>
</dbReference>
<dbReference type="GO" id="GO:0008017">
    <property type="term" value="F:microtubule binding"/>
    <property type="evidence" value="ECO:0007669"/>
    <property type="project" value="InterPro"/>
</dbReference>
<dbReference type="PANTHER" id="PTHR19321:SF41">
    <property type="entry name" value="FASCETTO-RELATED"/>
    <property type="match status" value="1"/>
</dbReference>
<sequence length="625" mass="72006">MNPSGQQELFRSIENAMAKLYQIWDRIGIGKANREYRSSTVIKHVQGLLDEIVEEEVVLERQIETRIADLTQELATLTKELQLPEFKTPPGMPVLHKEKELQTKATCLRAEKKERLQILSRLRAEDQSLCDALCLTPYYIPSGSTPSGEQLEELKAHVQKLTLEKEKRMSQFIKHKKQIADLMLEIERAPETSFEREVMVEEESQFSLSAENMHALDALLAELVSCKSRLEKTVQELWERLHVLWDRLETPKHEQEMFEEGKEGFKPAVVHALREEIAKCEAQKLANIQKFVDGMRKELETWWNKCYFSARQRSEFKYFTDANYTEDLLTLHEAEVAKVKEYYSVHQTILQLVEQREALFHKMIEFEKRANDPNRFFADRGGKLLVEEKERKALMTKLPKVEQTVKDEIMLWEKDRGRTFLVNGMSFINYIEKTWQDHEEAKLREKEERQKAKTKQLNEEMIFGSKPSTPVKRRFQPTNTPTKTPKHRKIEDSIKTPCSSSKGQHTTVYNSPYRKTGISTGPHASRMAASNSKLVPGSRNRRRSNRLARKVLGEKNTGTNETHMFSHTTVSTTAAPGGNMSLASTGSYQDFAVGLSPAVRPFCRSSLAPQSPTSPRGANMDHHRV</sequence>
<dbReference type="Proteomes" id="UP000828390">
    <property type="component" value="Unassembled WGS sequence"/>
</dbReference>
<feature type="compositionally biased region" description="Polar residues" evidence="1">
    <location>
        <begin position="496"/>
        <end position="510"/>
    </location>
</feature>
<gene>
    <name evidence="2" type="ORF">DPMN_165252</name>
</gene>
<dbReference type="PANTHER" id="PTHR19321">
    <property type="entry name" value="PROTEIN REGULATOR OF CYTOKINESIS 1 PRC1-RELATED"/>
    <property type="match status" value="1"/>
</dbReference>
<accession>A0A9D4IWE1</accession>
<feature type="region of interest" description="Disordered" evidence="1">
    <location>
        <begin position="604"/>
        <end position="625"/>
    </location>
</feature>
<dbReference type="Pfam" id="PF03999">
    <property type="entry name" value="MAP65_ASE1"/>
    <property type="match status" value="1"/>
</dbReference>
<comment type="caution">
    <text evidence="2">The sequence shown here is derived from an EMBL/GenBank/DDBJ whole genome shotgun (WGS) entry which is preliminary data.</text>
</comment>
<dbReference type="Gene3D" id="1.20.58.1520">
    <property type="match status" value="1"/>
</dbReference>
<dbReference type="InterPro" id="IPR007145">
    <property type="entry name" value="MAP65_Ase1_PRC1"/>
</dbReference>
<organism evidence="2 3">
    <name type="scientific">Dreissena polymorpha</name>
    <name type="common">Zebra mussel</name>
    <name type="synonym">Mytilus polymorpha</name>
    <dbReference type="NCBI Taxonomy" id="45954"/>
    <lineage>
        <taxon>Eukaryota</taxon>
        <taxon>Metazoa</taxon>
        <taxon>Spiralia</taxon>
        <taxon>Lophotrochozoa</taxon>
        <taxon>Mollusca</taxon>
        <taxon>Bivalvia</taxon>
        <taxon>Autobranchia</taxon>
        <taxon>Heteroconchia</taxon>
        <taxon>Euheterodonta</taxon>
        <taxon>Imparidentia</taxon>
        <taxon>Neoheterodontei</taxon>
        <taxon>Myida</taxon>
        <taxon>Dreissenoidea</taxon>
        <taxon>Dreissenidae</taxon>
        <taxon>Dreissena</taxon>
    </lineage>
</organism>
<evidence type="ECO:0000256" key="1">
    <source>
        <dbReference type="SAM" id="MobiDB-lite"/>
    </source>
</evidence>
<keyword evidence="3" id="KW-1185">Reference proteome</keyword>
<feature type="region of interest" description="Disordered" evidence="1">
    <location>
        <begin position="466"/>
        <end position="542"/>
    </location>
</feature>
<dbReference type="GO" id="GO:0051256">
    <property type="term" value="P:mitotic spindle midzone assembly"/>
    <property type="evidence" value="ECO:0007669"/>
    <property type="project" value="TreeGrafter"/>
</dbReference>
<dbReference type="GO" id="GO:1990023">
    <property type="term" value="C:mitotic spindle midzone"/>
    <property type="evidence" value="ECO:0007669"/>
    <property type="project" value="TreeGrafter"/>
</dbReference>
<protein>
    <recommendedName>
        <fullName evidence="4">Protein regulator of cytokinesis 1</fullName>
    </recommendedName>
</protein>
<dbReference type="EMBL" id="JAIWYP010000008">
    <property type="protein sequence ID" value="KAH3787132.1"/>
    <property type="molecule type" value="Genomic_DNA"/>
</dbReference>
<reference evidence="2" key="1">
    <citation type="journal article" date="2019" name="bioRxiv">
        <title>The Genome of the Zebra Mussel, Dreissena polymorpha: A Resource for Invasive Species Research.</title>
        <authorList>
            <person name="McCartney M.A."/>
            <person name="Auch B."/>
            <person name="Kono T."/>
            <person name="Mallez S."/>
            <person name="Zhang Y."/>
            <person name="Obille A."/>
            <person name="Becker A."/>
            <person name="Abrahante J.E."/>
            <person name="Garbe J."/>
            <person name="Badalamenti J.P."/>
            <person name="Herman A."/>
            <person name="Mangelson H."/>
            <person name="Liachko I."/>
            <person name="Sullivan S."/>
            <person name="Sone E.D."/>
            <person name="Koren S."/>
            <person name="Silverstein K.A.T."/>
            <person name="Beckman K.B."/>
            <person name="Gohl D.M."/>
        </authorList>
    </citation>
    <scope>NUCLEOTIDE SEQUENCE</scope>
    <source>
        <strain evidence="2">Duluth1</strain>
        <tissue evidence="2">Whole animal</tissue>
    </source>
</reference>
<proteinExistence type="predicted"/>
<evidence type="ECO:0008006" key="4">
    <source>
        <dbReference type="Google" id="ProtNLM"/>
    </source>
</evidence>
<evidence type="ECO:0000313" key="3">
    <source>
        <dbReference type="Proteomes" id="UP000828390"/>
    </source>
</evidence>